<evidence type="ECO:0000313" key="10">
    <source>
        <dbReference type="EMBL" id="GGN09600.1"/>
    </source>
</evidence>
<dbReference type="Pfam" id="PF00512">
    <property type="entry name" value="HisKA"/>
    <property type="match status" value="1"/>
</dbReference>
<evidence type="ECO:0000256" key="5">
    <source>
        <dbReference type="ARBA" id="ARBA00022777"/>
    </source>
</evidence>
<name>A0A830G7Y2_9EURY</name>
<dbReference type="AlphaFoldDB" id="A0A830G7Y2"/>
<protein>
    <recommendedName>
        <fullName evidence="2">histidine kinase</fullName>
        <ecNumber evidence="2">2.7.13.3</ecNumber>
    </recommendedName>
</protein>
<evidence type="ECO:0000259" key="7">
    <source>
        <dbReference type="PROSITE" id="PS50109"/>
    </source>
</evidence>
<dbReference type="Gene3D" id="3.30.565.10">
    <property type="entry name" value="Histidine kinase-like ATPase, C-terminal domain"/>
    <property type="match status" value="1"/>
</dbReference>
<feature type="domain" description="Histidine kinase" evidence="7">
    <location>
        <begin position="269"/>
        <end position="481"/>
    </location>
</feature>
<dbReference type="InterPro" id="IPR050736">
    <property type="entry name" value="Sensor_HK_Regulatory"/>
</dbReference>
<reference evidence="10 11" key="1">
    <citation type="journal article" date="2019" name="Int. J. Syst. Evol. Microbiol.">
        <title>The Global Catalogue of Microorganisms (GCM) 10K type strain sequencing project: providing services to taxonomists for standard genome sequencing and annotation.</title>
        <authorList>
            <consortium name="The Broad Institute Genomics Platform"/>
            <consortium name="The Broad Institute Genome Sequencing Center for Infectious Disease"/>
            <person name="Wu L."/>
            <person name="Ma J."/>
        </authorList>
    </citation>
    <scope>NUCLEOTIDE SEQUENCE [LARGE SCALE GENOMIC DNA]</scope>
    <source>
        <strain evidence="10 11">JCM 16331</strain>
    </source>
</reference>
<dbReference type="SUPFAM" id="SSF47384">
    <property type="entry name" value="Homodimeric domain of signal transducing histidine kinase"/>
    <property type="match status" value="1"/>
</dbReference>
<proteinExistence type="predicted"/>
<dbReference type="PROSITE" id="PS50113">
    <property type="entry name" value="PAC"/>
    <property type="match status" value="1"/>
</dbReference>
<dbReference type="GO" id="GO:0000155">
    <property type="term" value="F:phosphorelay sensor kinase activity"/>
    <property type="evidence" value="ECO:0007669"/>
    <property type="project" value="InterPro"/>
</dbReference>
<dbReference type="RefSeq" id="WP_188877084.1">
    <property type="nucleotide sequence ID" value="NZ_BMOQ01000002.1"/>
</dbReference>
<comment type="caution">
    <text evidence="10">The sequence shown here is derived from an EMBL/GenBank/DDBJ whole genome shotgun (WGS) entry which is preliminary data.</text>
</comment>
<feature type="domain" description="PAS" evidence="8">
    <location>
        <begin position="137"/>
        <end position="179"/>
    </location>
</feature>
<dbReference type="InterPro" id="IPR005467">
    <property type="entry name" value="His_kinase_dom"/>
</dbReference>
<dbReference type="InterPro" id="IPR036890">
    <property type="entry name" value="HATPase_C_sf"/>
</dbReference>
<evidence type="ECO:0000256" key="6">
    <source>
        <dbReference type="ARBA" id="ARBA00023012"/>
    </source>
</evidence>
<keyword evidence="4" id="KW-0808">Transferase</keyword>
<dbReference type="Pfam" id="PF02518">
    <property type="entry name" value="HATPase_c"/>
    <property type="match status" value="1"/>
</dbReference>
<keyword evidence="11" id="KW-1185">Reference proteome</keyword>
<evidence type="ECO:0000256" key="3">
    <source>
        <dbReference type="ARBA" id="ARBA00022553"/>
    </source>
</evidence>
<evidence type="ECO:0000256" key="4">
    <source>
        <dbReference type="ARBA" id="ARBA00022679"/>
    </source>
</evidence>
<dbReference type="SMART" id="SM00387">
    <property type="entry name" value="HATPase_c"/>
    <property type="match status" value="1"/>
</dbReference>
<dbReference type="PANTHER" id="PTHR43711">
    <property type="entry name" value="TWO-COMPONENT HISTIDINE KINASE"/>
    <property type="match status" value="1"/>
</dbReference>
<dbReference type="InterPro" id="IPR000700">
    <property type="entry name" value="PAS-assoc_C"/>
</dbReference>
<dbReference type="InterPro" id="IPR003661">
    <property type="entry name" value="HisK_dim/P_dom"/>
</dbReference>
<dbReference type="PROSITE" id="PS50112">
    <property type="entry name" value="PAS"/>
    <property type="match status" value="1"/>
</dbReference>
<keyword evidence="6" id="KW-0902">Two-component regulatory system</keyword>
<evidence type="ECO:0000259" key="9">
    <source>
        <dbReference type="PROSITE" id="PS50113"/>
    </source>
</evidence>
<dbReference type="OrthoDB" id="3369at2157"/>
<dbReference type="SMART" id="SM00091">
    <property type="entry name" value="PAS"/>
    <property type="match status" value="2"/>
</dbReference>
<comment type="catalytic activity">
    <reaction evidence="1">
        <text>ATP + protein L-histidine = ADP + protein N-phospho-L-histidine.</text>
        <dbReference type="EC" id="2.7.13.3"/>
    </reaction>
</comment>
<dbReference type="InterPro" id="IPR004358">
    <property type="entry name" value="Sig_transdc_His_kin-like_C"/>
</dbReference>
<dbReference type="Pfam" id="PF13426">
    <property type="entry name" value="PAS_9"/>
    <property type="match status" value="1"/>
</dbReference>
<dbReference type="CDD" id="cd00075">
    <property type="entry name" value="HATPase"/>
    <property type="match status" value="1"/>
</dbReference>
<dbReference type="InterPro" id="IPR000014">
    <property type="entry name" value="PAS"/>
</dbReference>
<evidence type="ECO:0000259" key="8">
    <source>
        <dbReference type="PROSITE" id="PS50112"/>
    </source>
</evidence>
<dbReference type="PROSITE" id="PS50109">
    <property type="entry name" value="HIS_KIN"/>
    <property type="match status" value="1"/>
</dbReference>
<accession>A0A830G7Y2</accession>
<keyword evidence="5" id="KW-0418">Kinase</keyword>
<dbReference type="SUPFAM" id="SSF55874">
    <property type="entry name" value="ATPase domain of HSP90 chaperone/DNA topoisomerase II/histidine kinase"/>
    <property type="match status" value="1"/>
</dbReference>
<organism evidence="10 11">
    <name type="scientific">Halarchaeum nitratireducens</name>
    <dbReference type="NCBI Taxonomy" id="489913"/>
    <lineage>
        <taxon>Archaea</taxon>
        <taxon>Methanobacteriati</taxon>
        <taxon>Methanobacteriota</taxon>
        <taxon>Stenosarchaea group</taxon>
        <taxon>Halobacteria</taxon>
        <taxon>Halobacteriales</taxon>
        <taxon>Halobacteriaceae</taxon>
    </lineage>
</organism>
<dbReference type="SMART" id="SM00388">
    <property type="entry name" value="HisKA"/>
    <property type="match status" value="1"/>
</dbReference>
<dbReference type="Gene3D" id="3.30.450.20">
    <property type="entry name" value="PAS domain"/>
    <property type="match status" value="1"/>
</dbReference>
<evidence type="ECO:0000256" key="2">
    <source>
        <dbReference type="ARBA" id="ARBA00012438"/>
    </source>
</evidence>
<sequence>MTTPTPGRGTADREYAARALDSLSNGITIVDDAGTAVVANEAWRTFVDATGIDPAVTRTAATYLRTLRRGDASLDDIADPTTPLDLTLTLPYQESDDARSHRLRISPFVYDGEAFASLSVAEDAREKLPTTPLKTGAIDAAPVGITISDYTRPDNPLIYANAAFERITGYDVLETLGRNCRFLQCEATEEAAVQRFRDAMAANESTTVELRNERADGEEFWNAVTIAPLRDERGVVTNWVGFQQDVTARKRAEEALSTERDQYELLNQIIRHDIRNDMAVIRGWGEELRGNLDADQRETLSRVMNAAVHTQELTEEVRDLTAILGSEDPALEPIDLGDVLTREIEQVRSTFEYQADSLVVDGPVDLPDECLVSATPLLSSVFTNLLDNAVLHSDGGAVRIDVSVVADAETCTVRIADNGPGIPDSQKRAVFDHGEQGERSSGTGLGLYLVDELVTQFGGRVWVEDNDPRGTIVCVELQRVR</sequence>
<dbReference type="PRINTS" id="PR00344">
    <property type="entry name" value="BCTRLSENSOR"/>
</dbReference>
<dbReference type="Proteomes" id="UP000608850">
    <property type="component" value="Unassembled WGS sequence"/>
</dbReference>
<dbReference type="CDD" id="cd00082">
    <property type="entry name" value="HisKA"/>
    <property type="match status" value="1"/>
</dbReference>
<dbReference type="SUPFAM" id="SSF55785">
    <property type="entry name" value="PYP-like sensor domain (PAS domain)"/>
    <property type="match status" value="1"/>
</dbReference>
<dbReference type="NCBIfam" id="TIGR00229">
    <property type="entry name" value="sensory_box"/>
    <property type="match status" value="1"/>
</dbReference>
<dbReference type="SMART" id="SM00086">
    <property type="entry name" value="PAC"/>
    <property type="match status" value="1"/>
</dbReference>
<dbReference type="InterPro" id="IPR035965">
    <property type="entry name" value="PAS-like_dom_sf"/>
</dbReference>
<dbReference type="EMBL" id="BMOQ01000002">
    <property type="protein sequence ID" value="GGN09600.1"/>
    <property type="molecule type" value="Genomic_DNA"/>
</dbReference>
<dbReference type="CDD" id="cd00130">
    <property type="entry name" value="PAS"/>
    <property type="match status" value="1"/>
</dbReference>
<dbReference type="InterPro" id="IPR036097">
    <property type="entry name" value="HisK_dim/P_sf"/>
</dbReference>
<evidence type="ECO:0000256" key="1">
    <source>
        <dbReference type="ARBA" id="ARBA00000085"/>
    </source>
</evidence>
<dbReference type="PANTHER" id="PTHR43711:SF1">
    <property type="entry name" value="HISTIDINE KINASE 1"/>
    <property type="match status" value="1"/>
</dbReference>
<dbReference type="InterPro" id="IPR003594">
    <property type="entry name" value="HATPase_dom"/>
</dbReference>
<feature type="domain" description="PAC" evidence="9">
    <location>
        <begin position="206"/>
        <end position="258"/>
    </location>
</feature>
<dbReference type="InterPro" id="IPR001610">
    <property type="entry name" value="PAC"/>
</dbReference>
<dbReference type="EC" id="2.7.13.3" evidence="2"/>
<keyword evidence="3" id="KW-0597">Phosphoprotein</keyword>
<evidence type="ECO:0000313" key="11">
    <source>
        <dbReference type="Proteomes" id="UP000608850"/>
    </source>
</evidence>
<gene>
    <name evidence="10" type="ORF">GCM10009021_06460</name>
</gene>